<accession>W2RRW4</accession>
<dbReference type="SUPFAM" id="SSF51735">
    <property type="entry name" value="NAD(P)-binding Rossmann-fold domains"/>
    <property type="match status" value="1"/>
</dbReference>
<evidence type="ECO:0000256" key="2">
    <source>
        <dbReference type="ARBA" id="ARBA00022857"/>
    </source>
</evidence>
<dbReference type="Gene3D" id="3.40.50.720">
    <property type="entry name" value="NAD(P)-binding Rossmann-like Domain"/>
    <property type="match status" value="1"/>
</dbReference>
<evidence type="ECO:0000256" key="3">
    <source>
        <dbReference type="ARBA" id="ARBA00023002"/>
    </source>
</evidence>
<sequence length="337" mass="35822">MPGYTVHTWDASKSIPDLSGKVIIVTGGNAGCGKATVLELSRHSPSKLYMAARSRAKYDAAMKDILAANPTANVDFLELDLGSIDSVKTAAQTFLAKESRLDILINNAGILGHPAALTPTNHEIHFGTNYLGHAALTTLLLPLLRRTASSSSSPPSSSPSVRVIHITSAAAFTRPPLTPRTITWDSERSTRPDLNEFQRYAISKLAQILYAKECALRYPEVLSVAVHPGRVGTTLLDGFLGGGGKWSLMGVVQRVYDRVAAVYTAEEGAMSGLWAATAPSAAAGVDQEGVVNGGLFVPVGVKVEGDAKCQSKELAAELWEWTERELKGLGVEASVLK</sequence>
<gene>
    <name evidence="4" type="ORF">HMPREF1541_06479</name>
</gene>
<keyword evidence="3" id="KW-0560">Oxidoreductase</keyword>
<keyword evidence="5" id="KW-1185">Reference proteome</keyword>
<dbReference type="InParanoid" id="W2RRW4"/>
<comment type="similarity">
    <text evidence="1">Belongs to the short-chain dehydrogenases/reductases (SDR) family.</text>
</comment>
<dbReference type="OrthoDB" id="191139at2759"/>
<dbReference type="PANTHER" id="PTHR24320">
    <property type="entry name" value="RETINOL DEHYDROGENASE"/>
    <property type="match status" value="1"/>
</dbReference>
<dbReference type="Proteomes" id="UP000030752">
    <property type="component" value="Unassembled WGS sequence"/>
</dbReference>
<reference evidence="4 5" key="1">
    <citation type="submission" date="2013-03" db="EMBL/GenBank/DDBJ databases">
        <title>The Genome Sequence of Phialophora europaea CBS 101466.</title>
        <authorList>
            <consortium name="The Broad Institute Genomics Platform"/>
            <person name="Cuomo C."/>
            <person name="de Hoog S."/>
            <person name="Gorbushina A."/>
            <person name="Walker B."/>
            <person name="Young S.K."/>
            <person name="Zeng Q."/>
            <person name="Gargeya S."/>
            <person name="Fitzgerald M."/>
            <person name="Haas B."/>
            <person name="Abouelleil A."/>
            <person name="Allen A.W."/>
            <person name="Alvarado L."/>
            <person name="Arachchi H.M."/>
            <person name="Berlin A.M."/>
            <person name="Chapman S.B."/>
            <person name="Gainer-Dewar J."/>
            <person name="Goldberg J."/>
            <person name="Griggs A."/>
            <person name="Gujja S."/>
            <person name="Hansen M."/>
            <person name="Howarth C."/>
            <person name="Imamovic A."/>
            <person name="Ireland A."/>
            <person name="Larimer J."/>
            <person name="McCowan C."/>
            <person name="Murphy C."/>
            <person name="Pearson M."/>
            <person name="Poon T.W."/>
            <person name="Priest M."/>
            <person name="Roberts A."/>
            <person name="Saif S."/>
            <person name="Shea T."/>
            <person name="Sisk P."/>
            <person name="Sykes S."/>
            <person name="Wortman J."/>
            <person name="Nusbaum C."/>
            <person name="Birren B."/>
        </authorList>
    </citation>
    <scope>NUCLEOTIDE SEQUENCE [LARGE SCALE GENOMIC DNA]</scope>
    <source>
        <strain evidence="4 5">CBS 101466</strain>
    </source>
</reference>
<dbReference type="PRINTS" id="PR00081">
    <property type="entry name" value="GDHRDH"/>
</dbReference>
<dbReference type="HOGENOM" id="CLU_010194_44_6_1"/>
<dbReference type="VEuPathDB" id="FungiDB:HMPREF1541_06479"/>
<dbReference type="AlphaFoldDB" id="W2RRW4"/>
<evidence type="ECO:0000256" key="1">
    <source>
        <dbReference type="ARBA" id="ARBA00006484"/>
    </source>
</evidence>
<dbReference type="Pfam" id="PF00106">
    <property type="entry name" value="adh_short"/>
    <property type="match status" value="1"/>
</dbReference>
<name>W2RRW4_CYPE1</name>
<evidence type="ECO:0000313" key="4">
    <source>
        <dbReference type="EMBL" id="ETN38444.1"/>
    </source>
</evidence>
<organism evidence="4 5">
    <name type="scientific">Cyphellophora europaea (strain CBS 101466)</name>
    <name type="common">Phialophora europaea</name>
    <dbReference type="NCBI Taxonomy" id="1220924"/>
    <lineage>
        <taxon>Eukaryota</taxon>
        <taxon>Fungi</taxon>
        <taxon>Dikarya</taxon>
        <taxon>Ascomycota</taxon>
        <taxon>Pezizomycotina</taxon>
        <taxon>Eurotiomycetes</taxon>
        <taxon>Chaetothyriomycetidae</taxon>
        <taxon>Chaetothyriales</taxon>
        <taxon>Cyphellophoraceae</taxon>
        <taxon>Cyphellophora</taxon>
    </lineage>
</organism>
<evidence type="ECO:0008006" key="6">
    <source>
        <dbReference type="Google" id="ProtNLM"/>
    </source>
</evidence>
<protein>
    <recommendedName>
        <fullName evidence="6">NAD(P)-binding protein</fullName>
    </recommendedName>
</protein>
<dbReference type="RefSeq" id="XP_008719033.1">
    <property type="nucleotide sequence ID" value="XM_008720811.1"/>
</dbReference>
<dbReference type="eggNOG" id="KOG1208">
    <property type="taxonomic scope" value="Eukaryota"/>
</dbReference>
<dbReference type="PANTHER" id="PTHR24320:SF282">
    <property type="entry name" value="WW DOMAIN-CONTAINING OXIDOREDUCTASE"/>
    <property type="match status" value="1"/>
</dbReference>
<evidence type="ECO:0000313" key="5">
    <source>
        <dbReference type="Proteomes" id="UP000030752"/>
    </source>
</evidence>
<keyword evidence="2" id="KW-0521">NADP</keyword>
<dbReference type="STRING" id="1220924.W2RRW4"/>
<proteinExistence type="inferred from homology"/>
<dbReference type="InterPro" id="IPR002347">
    <property type="entry name" value="SDR_fam"/>
</dbReference>
<dbReference type="EMBL" id="KB822722">
    <property type="protein sequence ID" value="ETN38444.1"/>
    <property type="molecule type" value="Genomic_DNA"/>
</dbReference>
<dbReference type="InterPro" id="IPR036291">
    <property type="entry name" value="NAD(P)-bd_dom_sf"/>
</dbReference>
<dbReference type="GeneID" id="19973818"/>
<dbReference type="GO" id="GO:0016491">
    <property type="term" value="F:oxidoreductase activity"/>
    <property type="evidence" value="ECO:0007669"/>
    <property type="project" value="UniProtKB-KW"/>
</dbReference>